<sequence>MKLKSQNSKAKILVVLTLGFVISAPLVALGQGAIDPAFNPSLLIPDEAFADVGTFGSAAGIQKFFEQHNSLLADTSQDFLLKLKEPDTLTKVALEDPSPNLGRLRTASELIYDASVSKGLNPQVMLVMLQKEQSLILGNFNGNSLQNRLDRALGFGCPDYEGCGEIFLGFYRQLFGSFDSSGSRWLGAAASLMKSFRTEVGGVRVGRGPGVDASSQTFGRPIARTARKGDTIILDNTLGGFDNVAATQSLSLGNFATAALYRYTPHVFNGNYNFWRYYSLWFKYPNGTVIQLVGDPNFYVIDNGAKRPFSQFVATQRKINTNNVISVSQTEFDSYISEKPMPPLDSTLIKGDVSPAVYLIEDTKKHAISYPVFVQRKFSFANVVTLPQAEVDSYETGSFVAPVDGTLITGETDLTVYLVDAGLKRPISYEVFVARKFSFAKLMKLTDAEVLGIPSGQFVYPPESISISLKGDTGIFWFKNGQKQFVSAFVFQQRSVGNFPRLMIGAEEFNQIPTGVPFPPKDGTVLKGDQSTAIYKVENGVLSMFTAVSYKKARYPKATILPQAEVEAYEKGNVIP</sequence>
<evidence type="ECO:0000313" key="2">
    <source>
        <dbReference type="Proteomes" id="UP000178892"/>
    </source>
</evidence>
<dbReference type="STRING" id="1817825.A2720_01525"/>
<proteinExistence type="predicted"/>
<protein>
    <submittedName>
        <fullName evidence="1">Uncharacterized protein</fullName>
    </submittedName>
</protein>
<dbReference type="Proteomes" id="UP000178892">
    <property type="component" value="Unassembled WGS sequence"/>
</dbReference>
<comment type="caution">
    <text evidence="1">The sequence shown here is derived from an EMBL/GenBank/DDBJ whole genome shotgun (WGS) entry which is preliminary data.</text>
</comment>
<reference evidence="1 2" key="1">
    <citation type="journal article" date="2016" name="Nat. Commun.">
        <title>Thousands of microbial genomes shed light on interconnected biogeochemical processes in an aquifer system.</title>
        <authorList>
            <person name="Anantharaman K."/>
            <person name="Brown C.T."/>
            <person name="Hug L.A."/>
            <person name="Sharon I."/>
            <person name="Castelle C.J."/>
            <person name="Probst A.J."/>
            <person name="Thomas B.C."/>
            <person name="Singh A."/>
            <person name="Wilkins M.J."/>
            <person name="Karaoz U."/>
            <person name="Brodie E.L."/>
            <person name="Williams K.H."/>
            <person name="Hubbard S.S."/>
            <person name="Banfield J.F."/>
        </authorList>
    </citation>
    <scope>NUCLEOTIDE SEQUENCE [LARGE SCALE GENOMIC DNA]</scope>
</reference>
<organism evidence="1 2">
    <name type="scientific">Candidatus Doudnabacteria bacterium RIFCSPHIGHO2_01_FULL_46_24</name>
    <dbReference type="NCBI Taxonomy" id="1817825"/>
    <lineage>
        <taxon>Bacteria</taxon>
        <taxon>Candidatus Doudnaibacteriota</taxon>
    </lineage>
</organism>
<dbReference type="EMBL" id="MFEL01000010">
    <property type="protein sequence ID" value="OGE81200.1"/>
    <property type="molecule type" value="Genomic_DNA"/>
</dbReference>
<dbReference type="AlphaFoldDB" id="A0A1F5NV18"/>
<accession>A0A1F5NV18</accession>
<gene>
    <name evidence="1" type="ORF">A2720_01525</name>
</gene>
<name>A0A1F5NV18_9BACT</name>
<evidence type="ECO:0000313" key="1">
    <source>
        <dbReference type="EMBL" id="OGE81200.1"/>
    </source>
</evidence>